<dbReference type="KEGG" id="spar:SPRG_17285"/>
<gene>
    <name evidence="2" type="ORF">SPRG_17285</name>
</gene>
<dbReference type="EMBL" id="KK583712">
    <property type="protein sequence ID" value="KDO17286.1"/>
    <property type="molecule type" value="Genomic_DNA"/>
</dbReference>
<proteinExistence type="predicted"/>
<feature type="region of interest" description="Disordered" evidence="1">
    <location>
        <begin position="1"/>
        <end position="31"/>
    </location>
</feature>
<name>A0A067BSN0_SAPPC</name>
<dbReference type="RefSeq" id="XP_012212008.1">
    <property type="nucleotide sequence ID" value="XM_012356618.1"/>
</dbReference>
<evidence type="ECO:0000313" key="3">
    <source>
        <dbReference type="Proteomes" id="UP000030745"/>
    </source>
</evidence>
<organism evidence="2 3">
    <name type="scientific">Saprolegnia parasitica (strain CBS 223.65)</name>
    <dbReference type="NCBI Taxonomy" id="695850"/>
    <lineage>
        <taxon>Eukaryota</taxon>
        <taxon>Sar</taxon>
        <taxon>Stramenopiles</taxon>
        <taxon>Oomycota</taxon>
        <taxon>Saprolegniomycetes</taxon>
        <taxon>Saprolegniales</taxon>
        <taxon>Saprolegniaceae</taxon>
        <taxon>Saprolegnia</taxon>
    </lineage>
</organism>
<keyword evidence="3" id="KW-1185">Reference proteome</keyword>
<dbReference type="GeneID" id="24138834"/>
<protein>
    <submittedName>
        <fullName evidence="2">Uncharacterized protein</fullName>
    </submittedName>
</protein>
<evidence type="ECO:0000313" key="2">
    <source>
        <dbReference type="EMBL" id="KDO17286.1"/>
    </source>
</evidence>
<evidence type="ECO:0000256" key="1">
    <source>
        <dbReference type="SAM" id="MobiDB-lite"/>
    </source>
</evidence>
<reference evidence="2 3" key="1">
    <citation type="journal article" date="2013" name="PLoS Genet.">
        <title>Distinctive expansion of potential virulence genes in the genome of the oomycete fish pathogen Saprolegnia parasitica.</title>
        <authorList>
            <person name="Jiang R.H."/>
            <person name="de Bruijn I."/>
            <person name="Haas B.J."/>
            <person name="Belmonte R."/>
            <person name="Lobach L."/>
            <person name="Christie J."/>
            <person name="van den Ackerveken G."/>
            <person name="Bottin A."/>
            <person name="Bulone V."/>
            <person name="Diaz-Moreno S.M."/>
            <person name="Dumas B."/>
            <person name="Fan L."/>
            <person name="Gaulin E."/>
            <person name="Govers F."/>
            <person name="Grenville-Briggs L.J."/>
            <person name="Horner N.R."/>
            <person name="Levin J.Z."/>
            <person name="Mammella M."/>
            <person name="Meijer H.J."/>
            <person name="Morris P."/>
            <person name="Nusbaum C."/>
            <person name="Oome S."/>
            <person name="Phillips A.J."/>
            <person name="van Rooyen D."/>
            <person name="Rzeszutek E."/>
            <person name="Saraiva M."/>
            <person name="Secombes C.J."/>
            <person name="Seidl M.F."/>
            <person name="Snel B."/>
            <person name="Stassen J.H."/>
            <person name="Sykes S."/>
            <person name="Tripathy S."/>
            <person name="van den Berg H."/>
            <person name="Vega-Arreguin J.C."/>
            <person name="Wawra S."/>
            <person name="Young S.K."/>
            <person name="Zeng Q."/>
            <person name="Dieguez-Uribeondo J."/>
            <person name="Russ C."/>
            <person name="Tyler B.M."/>
            <person name="van West P."/>
        </authorList>
    </citation>
    <scope>NUCLEOTIDE SEQUENCE [LARGE SCALE GENOMIC DNA]</scope>
    <source>
        <strain evidence="2 3">CBS 223.65</strain>
    </source>
</reference>
<dbReference type="AlphaFoldDB" id="A0A067BSN0"/>
<sequence>MTPSRTPKNDSARPENSLRGRRDNVGPPASEDELSHCLQLAADFAADPNARTPAAVRAYISKVMLGANGPNVYEHVVVLGKQFKNKRPQEIRDIVERCNLGTMWTDLLNDTMWYKPTPTTVCIATYNPEVSEKMGGSSLALSPSGDINVTVPRYSPWTEYRRPRNN</sequence>
<dbReference type="VEuPathDB" id="FungiDB:SPRG_17285"/>
<feature type="compositionally biased region" description="Basic and acidic residues" evidence="1">
    <location>
        <begin position="7"/>
        <end position="24"/>
    </location>
</feature>
<accession>A0A067BSN0</accession>
<dbReference type="Proteomes" id="UP000030745">
    <property type="component" value="Unassembled WGS sequence"/>
</dbReference>